<dbReference type="RefSeq" id="WP_185986344.1">
    <property type="nucleotide sequence ID" value="NZ_BAAALZ010000002.1"/>
</dbReference>
<evidence type="ECO:0000256" key="2">
    <source>
        <dbReference type="SAM" id="Phobius"/>
    </source>
</evidence>
<proteinExistence type="predicted"/>
<reference evidence="3 4" key="1">
    <citation type="submission" date="2020-07" db="EMBL/GenBank/DDBJ databases">
        <title>Sequencing the genomes of 1000 actinobacteria strains.</title>
        <authorList>
            <person name="Klenk H.-P."/>
        </authorList>
    </citation>
    <scope>NUCLEOTIDE SEQUENCE [LARGE SCALE GENOMIC DNA]</scope>
    <source>
        <strain evidence="3 4">DSM 17380</strain>
    </source>
</reference>
<evidence type="ECO:0000313" key="3">
    <source>
        <dbReference type="EMBL" id="NYD25986.1"/>
    </source>
</evidence>
<keyword evidence="2" id="KW-0472">Membrane</keyword>
<sequence length="322" mass="32750">MTGTPGDQGVPESGPQGTPAATAGEGSAAAASGDAAAPATAQDPAPERAAAQDQAPTQEPVPTAELDAPATPQARDTRPKPEFGEYAPEGWEWKPEGAEASPAAAPAASPAQAGSAAASPTPATVQGVPHNLGAGIARPPRKSAAQGSSGAPYRAPAQSQQAPQQAQQQAPRFQAPPQGAPGYQKPANMGDRIVTILLLVFGGFGALQSAFAMMGMSTMFSLMEDAPGITSLTPPGWLDVTGKAIGLGLLVLYGLVLVFSIRRLRAGKITFWAPLAAGVLAFIIVVAVVGAAMMQTPELMEIMRDPQASTQLLEYLQGFPAN</sequence>
<evidence type="ECO:0000256" key="1">
    <source>
        <dbReference type="SAM" id="MobiDB-lite"/>
    </source>
</evidence>
<name>A0A852R9J7_9MICO</name>
<organism evidence="3 4">
    <name type="scientific">Leucobacter aridicollis</name>
    <dbReference type="NCBI Taxonomy" id="283878"/>
    <lineage>
        <taxon>Bacteria</taxon>
        <taxon>Bacillati</taxon>
        <taxon>Actinomycetota</taxon>
        <taxon>Actinomycetes</taxon>
        <taxon>Micrococcales</taxon>
        <taxon>Microbacteriaceae</taxon>
        <taxon>Leucobacter</taxon>
    </lineage>
</organism>
<feature type="transmembrane region" description="Helical" evidence="2">
    <location>
        <begin position="271"/>
        <end position="294"/>
    </location>
</feature>
<evidence type="ECO:0000313" key="4">
    <source>
        <dbReference type="Proteomes" id="UP000586095"/>
    </source>
</evidence>
<feature type="compositionally biased region" description="Low complexity" evidence="1">
    <location>
        <begin position="98"/>
        <end position="124"/>
    </location>
</feature>
<dbReference type="Pfam" id="PF19779">
    <property type="entry name" value="DUF6264"/>
    <property type="match status" value="1"/>
</dbReference>
<protein>
    <submittedName>
        <fullName evidence="3">Uncharacterized protein</fullName>
    </submittedName>
</protein>
<dbReference type="EMBL" id="JACCBD010000001">
    <property type="protein sequence ID" value="NYD25986.1"/>
    <property type="molecule type" value="Genomic_DNA"/>
</dbReference>
<dbReference type="InterPro" id="IPR046231">
    <property type="entry name" value="DUF6264"/>
</dbReference>
<keyword evidence="2" id="KW-1133">Transmembrane helix</keyword>
<keyword evidence="2" id="KW-0812">Transmembrane</keyword>
<feature type="region of interest" description="Disordered" evidence="1">
    <location>
        <begin position="1"/>
        <end position="185"/>
    </location>
</feature>
<comment type="caution">
    <text evidence="3">The sequence shown here is derived from an EMBL/GenBank/DDBJ whole genome shotgun (WGS) entry which is preliminary data.</text>
</comment>
<feature type="transmembrane region" description="Helical" evidence="2">
    <location>
        <begin position="193"/>
        <end position="220"/>
    </location>
</feature>
<feature type="compositionally biased region" description="Low complexity" evidence="1">
    <location>
        <begin position="17"/>
        <end position="44"/>
    </location>
</feature>
<feature type="compositionally biased region" description="Low complexity" evidence="1">
    <location>
        <begin position="151"/>
        <end position="181"/>
    </location>
</feature>
<keyword evidence="4" id="KW-1185">Reference proteome</keyword>
<dbReference type="Proteomes" id="UP000586095">
    <property type="component" value="Unassembled WGS sequence"/>
</dbReference>
<feature type="transmembrane region" description="Helical" evidence="2">
    <location>
        <begin position="240"/>
        <end position="259"/>
    </location>
</feature>
<dbReference type="AlphaFoldDB" id="A0A852R9J7"/>
<accession>A0A852R9J7</accession>
<gene>
    <name evidence="3" type="ORF">BJ960_000789</name>
</gene>